<evidence type="ECO:0000313" key="2">
    <source>
        <dbReference type="EMBL" id="CAE8608116.1"/>
    </source>
</evidence>
<reference evidence="2" key="1">
    <citation type="submission" date="2021-02" db="EMBL/GenBank/DDBJ databases">
        <authorList>
            <person name="Dougan E. K."/>
            <person name="Rhodes N."/>
            <person name="Thang M."/>
            <person name="Chan C."/>
        </authorList>
    </citation>
    <scope>NUCLEOTIDE SEQUENCE</scope>
</reference>
<comment type="caution">
    <text evidence="2">The sequence shown here is derived from an EMBL/GenBank/DDBJ whole genome shotgun (WGS) entry which is preliminary data.</text>
</comment>
<proteinExistence type="predicted"/>
<sequence length="94" mass="10399">PVAPSCKNSPNKAFDGGHSLSFQPARRTVACFQLLGSVKLNVYEVAAGIILSLSKHWWSVMSRFRTTLKSSSAEPEATHRNSFFRHQLQLLPAS</sequence>
<evidence type="ECO:0000313" key="3">
    <source>
        <dbReference type="Proteomes" id="UP000654075"/>
    </source>
</evidence>
<dbReference type="EMBL" id="CAJNNV010022445">
    <property type="protein sequence ID" value="CAE8608116.1"/>
    <property type="molecule type" value="Genomic_DNA"/>
</dbReference>
<name>A0A813F8R3_POLGL</name>
<evidence type="ECO:0000256" key="1">
    <source>
        <dbReference type="SAM" id="MobiDB-lite"/>
    </source>
</evidence>
<dbReference type="AlphaFoldDB" id="A0A813F8R3"/>
<dbReference type="Proteomes" id="UP000654075">
    <property type="component" value="Unassembled WGS sequence"/>
</dbReference>
<accession>A0A813F8R3</accession>
<gene>
    <name evidence="2" type="ORF">PGLA1383_LOCUS26002</name>
</gene>
<protein>
    <submittedName>
        <fullName evidence="2">Uncharacterized protein</fullName>
    </submittedName>
</protein>
<organism evidence="2 3">
    <name type="scientific">Polarella glacialis</name>
    <name type="common">Dinoflagellate</name>
    <dbReference type="NCBI Taxonomy" id="89957"/>
    <lineage>
        <taxon>Eukaryota</taxon>
        <taxon>Sar</taxon>
        <taxon>Alveolata</taxon>
        <taxon>Dinophyceae</taxon>
        <taxon>Suessiales</taxon>
        <taxon>Suessiaceae</taxon>
        <taxon>Polarella</taxon>
    </lineage>
</organism>
<feature type="compositionally biased region" description="Polar residues" evidence="1">
    <location>
        <begin position="1"/>
        <end position="11"/>
    </location>
</feature>
<feature type="non-terminal residue" evidence="2">
    <location>
        <position position="94"/>
    </location>
</feature>
<keyword evidence="3" id="KW-1185">Reference proteome</keyword>
<feature type="region of interest" description="Disordered" evidence="1">
    <location>
        <begin position="1"/>
        <end position="20"/>
    </location>
</feature>